<dbReference type="AlphaFoldDB" id="A0A915CKQ2"/>
<keyword evidence="1" id="KW-1185">Reference proteome</keyword>
<dbReference type="WBParaSite" id="PgR261_g003_t01">
    <property type="protein sequence ID" value="PgR261_g003_t01"/>
    <property type="gene ID" value="PgR261_g003"/>
</dbReference>
<evidence type="ECO:0000313" key="1">
    <source>
        <dbReference type="Proteomes" id="UP000887569"/>
    </source>
</evidence>
<organism evidence="1 2">
    <name type="scientific">Parascaris univalens</name>
    <name type="common">Nematode worm</name>
    <dbReference type="NCBI Taxonomy" id="6257"/>
    <lineage>
        <taxon>Eukaryota</taxon>
        <taxon>Metazoa</taxon>
        <taxon>Ecdysozoa</taxon>
        <taxon>Nematoda</taxon>
        <taxon>Chromadorea</taxon>
        <taxon>Rhabditida</taxon>
        <taxon>Spirurina</taxon>
        <taxon>Ascaridomorpha</taxon>
        <taxon>Ascaridoidea</taxon>
        <taxon>Ascarididae</taxon>
        <taxon>Parascaris</taxon>
    </lineage>
</organism>
<proteinExistence type="predicted"/>
<dbReference type="Proteomes" id="UP000887569">
    <property type="component" value="Unplaced"/>
</dbReference>
<evidence type="ECO:0000313" key="2">
    <source>
        <dbReference type="WBParaSite" id="PgR261_g003_t01"/>
    </source>
</evidence>
<sequence>FPSDFYFLGERKPENCLCERLIENILGLLRVVFCYETNKQDKQA</sequence>
<reference evidence="2" key="1">
    <citation type="submission" date="2022-11" db="UniProtKB">
        <authorList>
            <consortium name="WormBaseParasite"/>
        </authorList>
    </citation>
    <scope>IDENTIFICATION</scope>
</reference>
<name>A0A915CKQ2_PARUN</name>
<protein>
    <submittedName>
        <fullName evidence="2">Uncharacterized protein</fullName>
    </submittedName>
</protein>
<accession>A0A915CKQ2</accession>